<dbReference type="Pfam" id="PF00924">
    <property type="entry name" value="MS_channel_2nd"/>
    <property type="match status" value="1"/>
</dbReference>
<dbReference type="InterPro" id="IPR049278">
    <property type="entry name" value="MS_channel_C"/>
</dbReference>
<evidence type="ECO:0000256" key="6">
    <source>
        <dbReference type="ARBA" id="ARBA00023136"/>
    </source>
</evidence>
<keyword evidence="11" id="KW-1185">Reference proteome</keyword>
<dbReference type="InterPro" id="IPR010920">
    <property type="entry name" value="LSM_dom_sf"/>
</dbReference>
<feature type="transmembrane region" description="Helical" evidence="7">
    <location>
        <begin position="12"/>
        <end position="33"/>
    </location>
</feature>
<feature type="transmembrane region" description="Helical" evidence="7">
    <location>
        <begin position="53"/>
        <end position="71"/>
    </location>
</feature>
<evidence type="ECO:0000256" key="7">
    <source>
        <dbReference type="SAM" id="Phobius"/>
    </source>
</evidence>
<gene>
    <name evidence="10" type="ORF">M23134_04291</name>
</gene>
<organism evidence="10 11">
    <name type="scientific">Microscilla marina ATCC 23134</name>
    <dbReference type="NCBI Taxonomy" id="313606"/>
    <lineage>
        <taxon>Bacteria</taxon>
        <taxon>Pseudomonadati</taxon>
        <taxon>Bacteroidota</taxon>
        <taxon>Cytophagia</taxon>
        <taxon>Cytophagales</taxon>
        <taxon>Microscillaceae</taxon>
        <taxon>Microscilla</taxon>
    </lineage>
</organism>
<dbReference type="GO" id="GO:0008381">
    <property type="term" value="F:mechanosensitive monoatomic ion channel activity"/>
    <property type="evidence" value="ECO:0007669"/>
    <property type="project" value="InterPro"/>
</dbReference>
<evidence type="ECO:0000256" key="1">
    <source>
        <dbReference type="ARBA" id="ARBA00004651"/>
    </source>
</evidence>
<dbReference type="Gene3D" id="2.30.30.60">
    <property type="match status" value="1"/>
</dbReference>
<comment type="similarity">
    <text evidence="2">Belongs to the MscS (TC 1.A.23) family.</text>
</comment>
<dbReference type="Gene3D" id="1.10.287.1260">
    <property type="match status" value="1"/>
</dbReference>
<dbReference type="PANTHER" id="PTHR30221">
    <property type="entry name" value="SMALL-CONDUCTANCE MECHANOSENSITIVE CHANNEL"/>
    <property type="match status" value="1"/>
</dbReference>
<name>A1ZEF0_MICM2</name>
<proteinExistence type="inferred from homology"/>
<dbReference type="AlphaFoldDB" id="A1ZEF0"/>
<accession>A1ZEF0</accession>
<feature type="domain" description="Mechanosensitive ion channel MscS C-terminal" evidence="9">
    <location>
        <begin position="179"/>
        <end position="269"/>
    </location>
</feature>
<protein>
    <submittedName>
        <fullName evidence="10">Transporter, small conductance mechanosensitive ion channel (MscS) family</fullName>
    </submittedName>
</protein>
<dbReference type="InterPro" id="IPR045275">
    <property type="entry name" value="MscS_archaea/bacteria_type"/>
</dbReference>
<evidence type="ECO:0000256" key="4">
    <source>
        <dbReference type="ARBA" id="ARBA00022692"/>
    </source>
</evidence>
<evidence type="ECO:0000256" key="3">
    <source>
        <dbReference type="ARBA" id="ARBA00022475"/>
    </source>
</evidence>
<keyword evidence="3" id="KW-1003">Cell membrane</keyword>
<evidence type="ECO:0000313" key="11">
    <source>
        <dbReference type="Proteomes" id="UP000004095"/>
    </source>
</evidence>
<dbReference type="SUPFAM" id="SSF50182">
    <property type="entry name" value="Sm-like ribonucleoproteins"/>
    <property type="match status" value="1"/>
</dbReference>
<evidence type="ECO:0000259" key="9">
    <source>
        <dbReference type="Pfam" id="PF21082"/>
    </source>
</evidence>
<keyword evidence="4 7" id="KW-0812">Transmembrane</keyword>
<dbReference type="InterPro" id="IPR011066">
    <property type="entry name" value="MscS_channel_C_sf"/>
</dbReference>
<evidence type="ECO:0000256" key="5">
    <source>
        <dbReference type="ARBA" id="ARBA00022989"/>
    </source>
</evidence>
<dbReference type="Proteomes" id="UP000004095">
    <property type="component" value="Unassembled WGS sequence"/>
</dbReference>
<dbReference type="InterPro" id="IPR023408">
    <property type="entry name" value="MscS_beta-dom_sf"/>
</dbReference>
<dbReference type="Pfam" id="PF21082">
    <property type="entry name" value="MS_channel_3rd"/>
    <property type="match status" value="1"/>
</dbReference>
<comment type="caution">
    <text evidence="10">The sequence shown here is derived from an EMBL/GenBank/DDBJ whole genome shotgun (WGS) entry which is preliminary data.</text>
</comment>
<dbReference type="Gene3D" id="3.30.70.100">
    <property type="match status" value="1"/>
</dbReference>
<sequence>MEYLKLGITQNILFVVLTFLVATIIAKILNKLLNKYFENAMHLLKGDPTNYNFFKNAVTFSVYIIALIVIFRSIPQLRNIGNTLVASAGILAAIVGFASQQAFSNIIGGIFIVLFKPFRVGDFIKVGKENPGTVEDITLRHTIINSLENRRIVIPNSIISSATILNSSITDERVCNFVEVDIGYNANINEAIKIMTEQALKHPNCIDNRTKEEIAEGAPQILVRVITLNNYSVTLRAYVWSVNSGDGFAMKCDLLKQIKEAFSKHNIEIPYPYQNVLFRQNEN</sequence>
<dbReference type="eggNOG" id="COG0668">
    <property type="taxonomic scope" value="Bacteria"/>
</dbReference>
<dbReference type="EMBL" id="AAWS01000003">
    <property type="protein sequence ID" value="EAY31458.1"/>
    <property type="molecule type" value="Genomic_DNA"/>
</dbReference>
<reference evidence="10 11" key="1">
    <citation type="submission" date="2007-01" db="EMBL/GenBank/DDBJ databases">
        <authorList>
            <person name="Haygood M."/>
            <person name="Podell S."/>
            <person name="Anderson C."/>
            <person name="Hopkinson B."/>
            <person name="Roe K."/>
            <person name="Barbeau K."/>
            <person name="Gaasterland T."/>
            <person name="Ferriera S."/>
            <person name="Johnson J."/>
            <person name="Kravitz S."/>
            <person name="Beeson K."/>
            <person name="Sutton G."/>
            <person name="Rogers Y.-H."/>
            <person name="Friedman R."/>
            <person name="Frazier M."/>
            <person name="Venter J.C."/>
        </authorList>
    </citation>
    <scope>NUCLEOTIDE SEQUENCE [LARGE SCALE GENOMIC DNA]</scope>
    <source>
        <strain evidence="10 11">ATCC 23134</strain>
    </source>
</reference>
<feature type="transmembrane region" description="Helical" evidence="7">
    <location>
        <begin position="83"/>
        <end position="115"/>
    </location>
</feature>
<dbReference type="PANTHER" id="PTHR30221:SF1">
    <property type="entry name" value="SMALL-CONDUCTANCE MECHANOSENSITIVE CHANNEL"/>
    <property type="match status" value="1"/>
</dbReference>
<dbReference type="SUPFAM" id="SSF82861">
    <property type="entry name" value="Mechanosensitive channel protein MscS (YggB), transmembrane region"/>
    <property type="match status" value="1"/>
</dbReference>
<dbReference type="InterPro" id="IPR011014">
    <property type="entry name" value="MscS_channel_TM-2"/>
</dbReference>
<evidence type="ECO:0000256" key="2">
    <source>
        <dbReference type="ARBA" id="ARBA00008017"/>
    </source>
</evidence>
<keyword evidence="5 7" id="KW-1133">Transmembrane helix</keyword>
<dbReference type="OrthoDB" id="9809206at2"/>
<comment type="subcellular location">
    <subcellularLocation>
        <location evidence="1">Cell membrane</location>
        <topology evidence="1">Multi-pass membrane protein</topology>
    </subcellularLocation>
</comment>
<evidence type="ECO:0000259" key="8">
    <source>
        <dbReference type="Pfam" id="PF00924"/>
    </source>
</evidence>
<dbReference type="SUPFAM" id="SSF82689">
    <property type="entry name" value="Mechanosensitive channel protein MscS (YggB), C-terminal domain"/>
    <property type="match status" value="1"/>
</dbReference>
<feature type="domain" description="Mechanosensitive ion channel MscS" evidence="8">
    <location>
        <begin position="102"/>
        <end position="168"/>
    </location>
</feature>
<evidence type="ECO:0000313" key="10">
    <source>
        <dbReference type="EMBL" id="EAY31458.1"/>
    </source>
</evidence>
<dbReference type="InterPro" id="IPR006685">
    <property type="entry name" value="MscS_channel_2nd"/>
</dbReference>
<dbReference type="GO" id="GO:0005886">
    <property type="term" value="C:plasma membrane"/>
    <property type="evidence" value="ECO:0007669"/>
    <property type="project" value="UniProtKB-SubCell"/>
</dbReference>
<keyword evidence="6 7" id="KW-0472">Membrane</keyword>